<feature type="transmembrane region" description="Helical" evidence="6">
    <location>
        <begin position="104"/>
        <end position="125"/>
    </location>
</feature>
<reference evidence="7 8" key="1">
    <citation type="journal article" date="2016" name="Nat. Commun.">
        <title>Thousands of microbial genomes shed light on interconnected biogeochemical processes in an aquifer system.</title>
        <authorList>
            <person name="Anantharaman K."/>
            <person name="Brown C.T."/>
            <person name="Hug L.A."/>
            <person name="Sharon I."/>
            <person name="Castelle C.J."/>
            <person name="Probst A.J."/>
            <person name="Thomas B.C."/>
            <person name="Singh A."/>
            <person name="Wilkins M.J."/>
            <person name="Karaoz U."/>
            <person name="Brodie E.L."/>
            <person name="Williams K.H."/>
            <person name="Hubbard S.S."/>
            <person name="Banfield J.F."/>
        </authorList>
    </citation>
    <scope>NUCLEOTIDE SEQUENCE [LARGE SCALE GENOMIC DNA]</scope>
</reference>
<keyword evidence="5 6" id="KW-0472">Membrane</keyword>
<organism evidence="7 8">
    <name type="scientific">Candidatus Kaiserbacteria bacterium RIFCSPHIGHO2_02_FULL_55_25</name>
    <dbReference type="NCBI Taxonomy" id="1798498"/>
    <lineage>
        <taxon>Bacteria</taxon>
        <taxon>Candidatus Kaiseribacteriota</taxon>
    </lineage>
</organism>
<keyword evidence="4 6" id="KW-1133">Transmembrane helix</keyword>
<dbReference type="Gene3D" id="1.20.1260.100">
    <property type="entry name" value="TspO/MBR protein"/>
    <property type="match status" value="1"/>
</dbReference>
<name>A0A1F6E664_9BACT</name>
<feature type="transmembrane region" description="Helical" evidence="6">
    <location>
        <begin position="79"/>
        <end position="98"/>
    </location>
</feature>
<evidence type="ECO:0000256" key="6">
    <source>
        <dbReference type="SAM" id="Phobius"/>
    </source>
</evidence>
<feature type="transmembrane region" description="Helical" evidence="6">
    <location>
        <begin position="46"/>
        <end position="67"/>
    </location>
</feature>
<gene>
    <name evidence="7" type="ORF">A3C20_04010</name>
</gene>
<dbReference type="PANTHER" id="PTHR10057">
    <property type="entry name" value="PERIPHERAL-TYPE BENZODIAZEPINE RECEPTOR"/>
    <property type="match status" value="1"/>
</dbReference>
<comment type="caution">
    <text evidence="7">The sequence shown here is derived from an EMBL/GenBank/DDBJ whole genome shotgun (WGS) entry which is preliminary data.</text>
</comment>
<dbReference type="PIRSF" id="PIRSF005859">
    <property type="entry name" value="PBR"/>
    <property type="match status" value="1"/>
</dbReference>
<dbReference type="PANTHER" id="PTHR10057:SF0">
    <property type="entry name" value="TRANSLOCATOR PROTEIN"/>
    <property type="match status" value="1"/>
</dbReference>
<keyword evidence="3 6" id="KW-0812">Transmembrane</keyword>
<evidence type="ECO:0000256" key="2">
    <source>
        <dbReference type="ARBA" id="ARBA00007524"/>
    </source>
</evidence>
<evidence type="ECO:0000313" key="8">
    <source>
        <dbReference type="Proteomes" id="UP000176914"/>
    </source>
</evidence>
<dbReference type="GO" id="GO:0016020">
    <property type="term" value="C:membrane"/>
    <property type="evidence" value="ECO:0007669"/>
    <property type="project" value="UniProtKB-SubCell"/>
</dbReference>
<evidence type="ECO:0008006" key="9">
    <source>
        <dbReference type="Google" id="ProtNLM"/>
    </source>
</evidence>
<dbReference type="AlphaFoldDB" id="A0A1F6E664"/>
<accession>A0A1F6E664</accession>
<feature type="transmembrane region" description="Helical" evidence="6">
    <location>
        <begin position="132"/>
        <end position="155"/>
    </location>
</feature>
<dbReference type="Pfam" id="PF03073">
    <property type="entry name" value="TspO_MBR"/>
    <property type="match status" value="1"/>
</dbReference>
<dbReference type="InterPro" id="IPR004307">
    <property type="entry name" value="TspO_MBR"/>
</dbReference>
<dbReference type="GO" id="GO:0033013">
    <property type="term" value="P:tetrapyrrole metabolic process"/>
    <property type="evidence" value="ECO:0007669"/>
    <property type="project" value="UniProtKB-ARBA"/>
</dbReference>
<proteinExistence type="inferred from homology"/>
<dbReference type="CDD" id="cd15904">
    <property type="entry name" value="TSPO_MBR"/>
    <property type="match status" value="1"/>
</dbReference>
<feature type="transmembrane region" description="Helical" evidence="6">
    <location>
        <begin position="7"/>
        <end position="26"/>
    </location>
</feature>
<comment type="subcellular location">
    <subcellularLocation>
        <location evidence="1">Membrane</location>
        <topology evidence="1">Multi-pass membrane protein</topology>
    </subcellularLocation>
</comment>
<dbReference type="FunFam" id="1.20.1260.100:FF:000001">
    <property type="entry name" value="translocator protein 2"/>
    <property type="match status" value="1"/>
</dbReference>
<dbReference type="EMBL" id="MFLL01000016">
    <property type="protein sequence ID" value="OGG69194.1"/>
    <property type="molecule type" value="Genomic_DNA"/>
</dbReference>
<evidence type="ECO:0000256" key="3">
    <source>
        <dbReference type="ARBA" id="ARBA00022692"/>
    </source>
</evidence>
<evidence type="ECO:0000256" key="4">
    <source>
        <dbReference type="ARBA" id="ARBA00022989"/>
    </source>
</evidence>
<evidence type="ECO:0000313" key="7">
    <source>
        <dbReference type="EMBL" id="OGG69194.1"/>
    </source>
</evidence>
<comment type="similarity">
    <text evidence="2">Belongs to the TspO/BZRP family.</text>
</comment>
<dbReference type="InterPro" id="IPR038330">
    <property type="entry name" value="TspO/MBR-related_sf"/>
</dbReference>
<protein>
    <recommendedName>
        <fullName evidence="9">TspO protein</fullName>
    </recommendedName>
</protein>
<dbReference type="Proteomes" id="UP000176914">
    <property type="component" value="Unassembled WGS sequence"/>
</dbReference>
<evidence type="ECO:0000256" key="5">
    <source>
        <dbReference type="ARBA" id="ARBA00023136"/>
    </source>
</evidence>
<evidence type="ECO:0000256" key="1">
    <source>
        <dbReference type="ARBA" id="ARBA00004141"/>
    </source>
</evidence>
<sequence length="156" mass="17642">MNWLARLGVAVLASYGAGFLGSLFITTDVGGWYDMLEKPFFQPPNWLFAPVWMVLYGLMAVAVTIVWNKDPLAAEVRGWVPLFFAHLLLNAAWTVFFFGFHAVLVALVTIIILLVCIFLLICGAWEIDRRAVYLLVPYLLWVLFATALNVAIWFLN</sequence>